<feature type="domain" description="Protein kinase" evidence="31">
    <location>
        <begin position="1569"/>
        <end position="1824"/>
    </location>
</feature>
<dbReference type="CDD" id="cd05762">
    <property type="entry name" value="IgI_8_hMLCK_like"/>
    <property type="match status" value="1"/>
</dbReference>
<dbReference type="GO" id="GO:0005516">
    <property type="term" value="F:calmodulin binding"/>
    <property type="evidence" value="ECO:0007669"/>
    <property type="project" value="UniProtKB-KW"/>
</dbReference>
<dbReference type="CDD" id="cd00063">
    <property type="entry name" value="FN3"/>
    <property type="match status" value="1"/>
</dbReference>
<dbReference type="FunFam" id="2.60.40.10:FF:000297">
    <property type="entry name" value="Myosin light chain kinase, smooth muscle"/>
    <property type="match status" value="1"/>
</dbReference>
<dbReference type="InterPro" id="IPR036179">
    <property type="entry name" value="Ig-like_dom_sf"/>
</dbReference>
<dbReference type="GO" id="GO:0046872">
    <property type="term" value="F:metal ion binding"/>
    <property type="evidence" value="ECO:0007669"/>
    <property type="project" value="UniProtKB-KW"/>
</dbReference>
<evidence type="ECO:0000256" key="21">
    <source>
        <dbReference type="ARBA" id="ARBA00023157"/>
    </source>
</evidence>
<evidence type="ECO:0000256" key="10">
    <source>
        <dbReference type="ARBA" id="ARBA00022527"/>
    </source>
</evidence>
<dbReference type="InterPro" id="IPR017441">
    <property type="entry name" value="Protein_kinase_ATP_BS"/>
</dbReference>
<dbReference type="SUPFAM" id="SSF48726">
    <property type="entry name" value="Immunoglobulin"/>
    <property type="match status" value="9"/>
</dbReference>
<dbReference type="Gene3D" id="2.60.40.10">
    <property type="entry name" value="Immunoglobulins"/>
    <property type="match status" value="10"/>
</dbReference>
<feature type="domain" description="Ig-like" evidence="32">
    <location>
        <begin position="171"/>
        <end position="259"/>
    </location>
</feature>
<comment type="subcellular location">
    <subcellularLocation>
        <location evidence="3">Cell projection</location>
        <location evidence="3">Lamellipodium</location>
    </subcellularLocation>
    <subcellularLocation>
        <location evidence="5">Cleavage furrow</location>
    </subcellularLocation>
    <subcellularLocation>
        <location evidence="4">Cytoplasm</location>
        <location evidence="4">Cytoskeleton</location>
        <location evidence="4">Stress fiber</location>
    </subcellularLocation>
</comment>
<feature type="domain" description="Ig-like" evidence="32">
    <location>
        <begin position="43"/>
        <end position="132"/>
    </location>
</feature>
<dbReference type="FunFam" id="3.30.200.20:FF:000198">
    <property type="entry name" value="Myosin light chain kinase, smooth muscle"/>
    <property type="match status" value="1"/>
</dbReference>
<feature type="region of interest" description="Disordered" evidence="30">
    <location>
        <begin position="1297"/>
        <end position="1342"/>
    </location>
</feature>
<evidence type="ECO:0000256" key="1">
    <source>
        <dbReference type="ARBA" id="ARBA00001913"/>
    </source>
</evidence>
<evidence type="ECO:0000259" key="33">
    <source>
        <dbReference type="PROSITE" id="PS50853"/>
    </source>
</evidence>
<evidence type="ECO:0000256" key="28">
    <source>
        <dbReference type="ARBA" id="ARBA00078563"/>
    </source>
</evidence>
<feature type="domain" description="Ig-like" evidence="32">
    <location>
        <begin position="424"/>
        <end position="507"/>
    </location>
</feature>
<dbReference type="PROSITE" id="PS50853">
    <property type="entry name" value="FN3"/>
    <property type="match status" value="1"/>
</dbReference>
<evidence type="ECO:0000256" key="7">
    <source>
        <dbReference type="ARBA" id="ARBA00012430"/>
    </source>
</evidence>
<feature type="region of interest" description="Disordered" evidence="30">
    <location>
        <begin position="1"/>
        <end position="35"/>
    </location>
</feature>
<proteinExistence type="inferred from homology"/>
<dbReference type="EC" id="2.7.11.18" evidence="7"/>
<dbReference type="Pfam" id="PF16620">
    <property type="entry name" value="23ISL"/>
    <property type="match status" value="1"/>
</dbReference>
<dbReference type="PROSITE" id="PS00108">
    <property type="entry name" value="PROTEIN_KINASE_ST"/>
    <property type="match status" value="1"/>
</dbReference>
<feature type="compositionally biased region" description="Polar residues" evidence="30">
    <location>
        <begin position="1875"/>
        <end position="1886"/>
    </location>
</feature>
<dbReference type="InterPro" id="IPR013783">
    <property type="entry name" value="Ig-like_fold"/>
</dbReference>
<dbReference type="FunFam" id="2.60.40.10:FF:000147">
    <property type="entry name" value="Myosin light chain kinase"/>
    <property type="match status" value="1"/>
</dbReference>
<dbReference type="GO" id="GO:0032154">
    <property type="term" value="C:cleavage furrow"/>
    <property type="evidence" value="ECO:0007669"/>
    <property type="project" value="UniProtKB-SubCell"/>
</dbReference>
<evidence type="ECO:0000256" key="9">
    <source>
        <dbReference type="ARBA" id="ARBA00022490"/>
    </source>
</evidence>
<feature type="compositionally biased region" description="Polar residues" evidence="30">
    <location>
        <begin position="17"/>
        <end position="29"/>
    </location>
</feature>
<keyword evidence="9" id="KW-0963">Cytoplasm</keyword>
<dbReference type="SMART" id="SM00220">
    <property type="entry name" value="S_TKc"/>
    <property type="match status" value="1"/>
</dbReference>
<dbReference type="FunFam" id="2.60.40.10:FF:000425">
    <property type="entry name" value="Myosin light chain kinase"/>
    <property type="match status" value="1"/>
</dbReference>
<keyword evidence="14" id="KW-0677">Repeat</keyword>
<dbReference type="PROSITE" id="PS50835">
    <property type="entry name" value="IG_LIKE"/>
    <property type="match status" value="9"/>
</dbReference>
<evidence type="ECO:0000256" key="16">
    <source>
        <dbReference type="ARBA" id="ARBA00022777"/>
    </source>
</evidence>
<evidence type="ECO:0000256" key="30">
    <source>
        <dbReference type="SAM" id="MobiDB-lite"/>
    </source>
</evidence>
<evidence type="ECO:0000256" key="3">
    <source>
        <dbReference type="ARBA" id="ARBA00004510"/>
    </source>
</evidence>
<dbReference type="Pfam" id="PF00041">
    <property type="entry name" value="fn3"/>
    <property type="match status" value="1"/>
</dbReference>
<dbReference type="InterPro" id="IPR011009">
    <property type="entry name" value="Kinase-like_dom_sf"/>
</dbReference>
<dbReference type="SUPFAM" id="SSF56112">
    <property type="entry name" value="Protein kinase-like (PK-like)"/>
    <property type="match status" value="1"/>
</dbReference>
<evidence type="ECO:0000256" key="18">
    <source>
        <dbReference type="ARBA" id="ARBA00022840"/>
    </source>
</evidence>
<feature type="domain" description="Ig-like" evidence="32">
    <location>
        <begin position="1343"/>
        <end position="1431"/>
    </location>
</feature>
<evidence type="ECO:0000313" key="35">
    <source>
        <dbReference type="Proteomes" id="UP000593571"/>
    </source>
</evidence>
<evidence type="ECO:0000256" key="17">
    <source>
        <dbReference type="ARBA" id="ARBA00022837"/>
    </source>
</evidence>
<feature type="domain" description="Ig-like" evidence="32">
    <location>
        <begin position="633"/>
        <end position="721"/>
    </location>
</feature>
<reference evidence="34 35" key="1">
    <citation type="journal article" date="2020" name="Nature">
        <title>Six reference-quality genomes reveal evolution of bat adaptations.</title>
        <authorList>
            <person name="Jebb D."/>
            <person name="Huang Z."/>
            <person name="Pippel M."/>
            <person name="Hughes G.M."/>
            <person name="Lavrichenko K."/>
            <person name="Devanna P."/>
            <person name="Winkler S."/>
            <person name="Jermiin L.S."/>
            <person name="Skirmuntt E.C."/>
            <person name="Katzourakis A."/>
            <person name="Burkitt-Gray L."/>
            <person name="Ray D.A."/>
            <person name="Sullivan K.A.M."/>
            <person name="Roscito J.G."/>
            <person name="Kirilenko B.M."/>
            <person name="Davalos L.M."/>
            <person name="Corthals A.P."/>
            <person name="Power M.L."/>
            <person name="Jones G."/>
            <person name="Ransome R.D."/>
            <person name="Dechmann D.K.N."/>
            <person name="Locatelli A.G."/>
            <person name="Puechmaille S.J."/>
            <person name="Fedrigo O."/>
            <person name="Jarvis E.D."/>
            <person name="Hiller M."/>
            <person name="Vernes S.C."/>
            <person name="Myers E.W."/>
            <person name="Teeling E.C."/>
        </authorList>
    </citation>
    <scope>NUCLEOTIDE SEQUENCE [LARGE SCALE GENOMIC DNA]</scope>
    <source>
        <strain evidence="34">MRouAeg1</strain>
        <tissue evidence="34">Muscle</tissue>
    </source>
</reference>
<evidence type="ECO:0000256" key="27">
    <source>
        <dbReference type="ARBA" id="ARBA00062188"/>
    </source>
</evidence>
<keyword evidence="22" id="KW-0009">Actin-binding</keyword>
<dbReference type="InterPro" id="IPR013098">
    <property type="entry name" value="Ig_I-set"/>
</dbReference>
<feature type="domain" description="Ig-like" evidence="32">
    <location>
        <begin position="1203"/>
        <end position="1291"/>
    </location>
</feature>
<comment type="caution">
    <text evidence="34">The sequence shown here is derived from an EMBL/GenBank/DDBJ whole genome shotgun (WGS) entry which is preliminary data.</text>
</comment>
<evidence type="ECO:0000256" key="24">
    <source>
        <dbReference type="ARBA" id="ARBA00023273"/>
    </source>
</evidence>
<feature type="region of interest" description="Disordered" evidence="30">
    <location>
        <begin position="273"/>
        <end position="437"/>
    </location>
</feature>
<evidence type="ECO:0000256" key="6">
    <source>
        <dbReference type="ARBA" id="ARBA00006692"/>
    </source>
</evidence>
<dbReference type="InterPro" id="IPR000719">
    <property type="entry name" value="Prot_kinase_dom"/>
</dbReference>
<feature type="compositionally biased region" description="Pro residues" evidence="30">
    <location>
        <begin position="975"/>
        <end position="987"/>
    </location>
</feature>
<dbReference type="FunFam" id="2.60.40.10:FF:000145">
    <property type="entry name" value="Myosin light chain kinase, smooth muscle"/>
    <property type="match status" value="1"/>
</dbReference>
<evidence type="ECO:0000256" key="20">
    <source>
        <dbReference type="ARBA" id="ARBA00022860"/>
    </source>
</evidence>
<sequence>MTPGQVPRQTMGDVKLASSTHVSKTSFSMDPSRAGSMPLTEAPAFILPPRNLCVKEGATAKFEGRVRGYPEPQVMWHRNGQPITSGGRFRLDCGIRGSFSLVIHSVHEEDKGKYTCEAANGSGARQVTVELTVEGGFMKKHGQPVVPKTLGDRFLSPAVETRPSIWGECPPKFATKLGRAVVKEGQMGRFSCKITGRPQPQVTWLKGDVPLQPSARVSMSEKNGMQVLEIHEVKQDDLGVYTCMVVNGSGKASMSAELSIQGLDNANRSFARGTKAANSDIRKEVTNGITQEPKMDSLETKAESKNCFSPQRGSSPTWATSSQTQPRRESKLDLFEDSSHKALKTPVLQKTSSTITLQATKVQPEPRTPVSGPFSPSGEKREKPAAPHPATLPTRQSGLGSQEVVSKVATRKIPMESRRDSTFPKFESKPQSQEVREDQTVKFRCEVSGIPKPQVTWFLEGSPMRRREGTIEIYEDGGSHYLCLLRARARDSGNYSCIASNVRGQVSCDWTLFVKRLAKMEVPPSFSSVLKDCSVIEGQDFVLQCSVLGTPAPQITWLLNEQPIQYAHSTCAAGMAELHIQDALPEDNGIYTCLAENTLGQVSCSARVTVHEKKSDGKSEYFLPTAAGKPVAPLFLQGLSDLKVMDGSQVTMTVQVSGNPPPEVIWLHNGNEIQESEDFHFEQRGTRHSLCIQEVFPEDTGTYTCEAWNSAGAVRTKAVLTVQEPQDGTQPWFISKPRSVTASLGQSVLISCAIAGDPFPTVHWLRDGKALSKDTGHFEVLQNEDVFTLVLKNVQPWHAGQYEILLKNRVGECSCQVSLMLQSSPARVPLWGREPASCEGLCGRGIVADGGGGDCYGTLRPGWPARGQGWPEEEEGEGVRGVLKRRVETRQHTEEAIRQQEVEQLDFRDLLGKKVSTKTVSEEDLKEIPAEQMDFRANLQRQVKPKTVSEEERKVHSPQQVDFRSVLAKKGTPKTPLPEKVPPPKPATPDFRSVLGSKKKLPTENGSNNAEALNAKAAESPKAVGNTQPSGFLKPVGNAKPAETPKLVGNAKPAETPKPVGNAKPAETPKPMGNAKPAETPKPVGNAKPAETLKPVSNAKPAESVKPVGNAKPAETQKPVGNTKPAEMLKPMGNAKPAETAKPVGNAKPAETPKPVGNGKPEETPKPTEKELKKEVKNDVNCKRGLSGATDNEKKPESQGTAPTFKEKLRDVHVAEGEKLLLQCQVSSDPPATITWTLNGKTLKTTKFIILSQEGSLCSVSIEKALPEDRGLYKCLAKNGAGQAECSCQVTVDDAPASENAKAPEMKSRRPKSSLPPMLGTESDATVKKKPAPKTPPKAAMPPQIIQFPEDQKVRAGESVELFGKVAGTQPITCTWMKFRKQIQESEHIKVENSESGSKLTILAARQEHCGCYTLLVENKLGSRQAQVNLTVVDKPDPPAGTPCASDIRSSSLTLSWYGSSYDGGSAVQSYSVEIWDSVDKMWKELATCRSTSFNVQDLLPDREYKFRVCAINVYGTSEPSQESELTVVGEKPEEPKDEVEVSDDDEKEPEVDYRMVTVNTEQKVSDFYDIEERLGSGKFGQVFRLVEKKTGKIWAGKFFKAYSAKEKENIRQEISIMNCLHHPKLVQCVDAFEDKANIVMVLEIVSGGELFERIIDEDFELTERECIKYMKQISEGVEYIHKQGIVHLDLKPENIMCVNKTGTRIKLIDFGLARRLENAGSLKVLFGTPEFVAPEVINYEPIGYATDMWSIGVICYILVSGLSPFMGDNDNETLANVTSATWDFDDEAFDEISDDAKDFISNLLKKDMKNRLDCTQCLQHPWLMKDTKNMEAKKLSKDRMKKYMARRKWQKTGNAVRAIGRLSSMAMISGLSGRKSSTGSPTSPLNAEKLESEGDVSQAFLEAVAEEKPHVKPYFSKTIRDLEVVEGSAARFDCKIEGYPDPEVVWFKDDQSIRESRHFQIDYDEDGNCSLIISDVCGDDDAKYTCKAVNSLGEATCTAELIVETMEEGEGEGEEEEEEEEE</sequence>
<name>A0A7J8HUB7_ROUAE</name>
<evidence type="ECO:0000256" key="5">
    <source>
        <dbReference type="ARBA" id="ARBA00004626"/>
    </source>
</evidence>
<dbReference type="PROSITE" id="PS50011">
    <property type="entry name" value="PROTEIN_KINASE_DOM"/>
    <property type="match status" value="1"/>
</dbReference>
<evidence type="ECO:0000256" key="15">
    <source>
        <dbReference type="ARBA" id="ARBA00022741"/>
    </source>
</evidence>
<feature type="domain" description="Fibronectin type-III" evidence="33">
    <location>
        <begin position="1439"/>
        <end position="1532"/>
    </location>
</feature>
<dbReference type="CDD" id="cd14191">
    <property type="entry name" value="STKc_MLCK1"/>
    <property type="match status" value="1"/>
</dbReference>
<feature type="domain" description="Ig-like" evidence="32">
    <location>
        <begin position="524"/>
        <end position="609"/>
    </location>
</feature>
<dbReference type="PANTHER" id="PTHR47633">
    <property type="entry name" value="IMMUNOGLOBULIN"/>
    <property type="match status" value="1"/>
</dbReference>
<dbReference type="GO" id="GO:0030027">
    <property type="term" value="C:lamellipodium"/>
    <property type="evidence" value="ECO:0007669"/>
    <property type="project" value="UniProtKB-SubCell"/>
</dbReference>
<accession>A0A7J8HUB7</accession>
<dbReference type="InterPro" id="IPR003961">
    <property type="entry name" value="FN3_dom"/>
</dbReference>
<dbReference type="SMART" id="SM00408">
    <property type="entry name" value="IGc2"/>
    <property type="match status" value="9"/>
</dbReference>
<keyword evidence="19" id="KW-0460">Magnesium</keyword>
<dbReference type="CDD" id="cd20973">
    <property type="entry name" value="IgI_telokin-like"/>
    <property type="match status" value="1"/>
</dbReference>
<comment type="cofactor">
    <cofactor evidence="2">
        <name>Mg(2+)</name>
        <dbReference type="ChEBI" id="CHEBI:18420"/>
    </cofactor>
</comment>
<evidence type="ECO:0000256" key="4">
    <source>
        <dbReference type="ARBA" id="ARBA00004529"/>
    </source>
</evidence>
<feature type="domain" description="Ig-like" evidence="32">
    <location>
        <begin position="731"/>
        <end position="818"/>
    </location>
</feature>
<feature type="compositionally biased region" description="Basic and acidic residues" evidence="30">
    <location>
        <begin position="413"/>
        <end position="437"/>
    </location>
</feature>
<feature type="compositionally biased region" description="Polar residues" evidence="30">
    <location>
        <begin position="348"/>
        <end position="361"/>
    </location>
</feature>
<keyword evidence="12" id="KW-0808">Transferase</keyword>
<dbReference type="Gene3D" id="1.10.510.10">
    <property type="entry name" value="Transferase(Phosphotransferase) domain 1"/>
    <property type="match status" value="1"/>
</dbReference>
<keyword evidence="20" id="KW-0112">Calmodulin-binding</keyword>
<organism evidence="34 35">
    <name type="scientific">Rousettus aegyptiacus</name>
    <name type="common">Egyptian fruit bat</name>
    <name type="synonym">Pteropus aegyptiacus</name>
    <dbReference type="NCBI Taxonomy" id="9407"/>
    <lineage>
        <taxon>Eukaryota</taxon>
        <taxon>Metazoa</taxon>
        <taxon>Chordata</taxon>
        <taxon>Craniata</taxon>
        <taxon>Vertebrata</taxon>
        <taxon>Euteleostomi</taxon>
        <taxon>Mammalia</taxon>
        <taxon>Eutheria</taxon>
        <taxon>Laurasiatheria</taxon>
        <taxon>Chiroptera</taxon>
        <taxon>Yinpterochiroptera</taxon>
        <taxon>Pteropodoidea</taxon>
        <taxon>Pteropodidae</taxon>
        <taxon>Rousettinae</taxon>
        <taxon>Rousettus</taxon>
    </lineage>
</organism>
<dbReference type="InterPro" id="IPR015725">
    <property type="entry name" value="MLCK1_kinase_dom"/>
</dbReference>
<keyword evidence="11" id="KW-0597">Phosphoprotein</keyword>
<dbReference type="CDD" id="cd20976">
    <property type="entry name" value="IgI_4_MYLK-like"/>
    <property type="match status" value="1"/>
</dbReference>
<keyword evidence="18 29" id="KW-0067">ATP-binding</keyword>
<dbReference type="FunFam" id="2.60.40.10:FF:000372">
    <property type="entry name" value="Myosin light chain kinase, smooth muscle"/>
    <property type="match status" value="1"/>
</dbReference>
<feature type="compositionally biased region" description="Polar residues" evidence="30">
    <location>
        <begin position="306"/>
        <end position="325"/>
    </location>
</feature>
<evidence type="ECO:0000256" key="14">
    <source>
        <dbReference type="ARBA" id="ARBA00022737"/>
    </source>
</evidence>
<feature type="region of interest" description="Disordered" evidence="30">
    <location>
        <begin position="1872"/>
        <end position="1892"/>
    </location>
</feature>
<keyword evidence="10" id="KW-0723">Serine/threonine-protein kinase</keyword>
<keyword evidence="21" id="KW-1015">Disulfide bond</keyword>
<evidence type="ECO:0000259" key="31">
    <source>
        <dbReference type="PROSITE" id="PS50011"/>
    </source>
</evidence>
<keyword evidence="15 29" id="KW-0547">Nucleotide-binding</keyword>
<dbReference type="PROSITE" id="PS00107">
    <property type="entry name" value="PROTEIN_KINASE_ATP"/>
    <property type="match status" value="1"/>
</dbReference>
<keyword evidence="25" id="KW-0393">Immunoglobulin domain</keyword>
<feature type="compositionally biased region" description="Polar residues" evidence="30">
    <location>
        <begin position="393"/>
        <end position="404"/>
    </location>
</feature>
<comment type="subunit">
    <text evidence="27">All isoforms including Telokin bind calmodulin. Interacts with SVIL. Interacts with CTTN; this interaction is reduced during thrombin-induced endothelial cell (EC) contraction but is promoted by the barrier-protective agonist sphingosine 1-phosphate (S1P) within lamellipodia. A complex made of ABL1, CTTN and MYLK regulates cortical actin-based cytoskeletal rearrangement critical to sphingosine 1-phosphate (S1P)-mediated endothelial cell (EC) barrier enhancement. Binds to NAA10/ARD1 and PTK2B/PYK2.</text>
</comment>
<dbReference type="SMART" id="SM00060">
    <property type="entry name" value="FN3"/>
    <property type="match status" value="1"/>
</dbReference>
<evidence type="ECO:0000256" key="29">
    <source>
        <dbReference type="PROSITE-ProRule" id="PRU10141"/>
    </source>
</evidence>
<dbReference type="EMBL" id="JACASE010000004">
    <property type="protein sequence ID" value="KAF6475312.1"/>
    <property type="molecule type" value="Genomic_DNA"/>
</dbReference>
<dbReference type="InterPro" id="IPR036116">
    <property type="entry name" value="FN3_sf"/>
</dbReference>
<dbReference type="Pfam" id="PF07679">
    <property type="entry name" value="I-set"/>
    <property type="match status" value="9"/>
</dbReference>
<dbReference type="SUPFAM" id="SSF49265">
    <property type="entry name" value="Fibronectin type III"/>
    <property type="match status" value="1"/>
</dbReference>
<evidence type="ECO:0000256" key="22">
    <source>
        <dbReference type="ARBA" id="ARBA00023203"/>
    </source>
</evidence>
<feature type="region of interest" description="Disordered" evidence="30">
    <location>
        <begin position="1521"/>
        <end position="1547"/>
    </location>
</feature>
<evidence type="ECO:0000256" key="25">
    <source>
        <dbReference type="ARBA" id="ARBA00023319"/>
    </source>
</evidence>
<dbReference type="PANTHER" id="PTHR47633:SF1">
    <property type="entry name" value="MYOSIN LIGHT CHAIN KINASE, SMOOTH MUSCLE"/>
    <property type="match status" value="1"/>
</dbReference>
<feature type="domain" description="Ig-like" evidence="32">
    <location>
        <begin position="1914"/>
        <end position="2003"/>
    </location>
</feature>
<dbReference type="FunFam" id="2.60.40.10:FF:000516">
    <property type="entry name" value="Myosin light chain kinase, smooth muscle"/>
    <property type="match status" value="1"/>
</dbReference>
<feature type="compositionally biased region" description="Low complexity" evidence="30">
    <location>
        <begin position="1008"/>
        <end position="1018"/>
    </location>
</feature>
<keyword evidence="35" id="KW-1185">Reference proteome</keyword>
<feature type="region of interest" description="Disordered" evidence="30">
    <location>
        <begin position="942"/>
        <end position="1205"/>
    </location>
</feature>
<evidence type="ECO:0000256" key="2">
    <source>
        <dbReference type="ARBA" id="ARBA00001946"/>
    </source>
</evidence>
<keyword evidence="17" id="KW-0106">Calcium</keyword>
<feature type="compositionally biased region" description="Basic and acidic residues" evidence="30">
    <location>
        <begin position="1160"/>
        <end position="1182"/>
    </location>
</feature>
<feature type="binding site" evidence="29">
    <location>
        <position position="1598"/>
    </location>
    <ligand>
        <name>ATP</name>
        <dbReference type="ChEBI" id="CHEBI:30616"/>
    </ligand>
</feature>
<comment type="cofactor">
    <cofactor evidence="1">
        <name>Ca(2+)</name>
        <dbReference type="ChEBI" id="CHEBI:29108"/>
    </cofactor>
</comment>
<comment type="similarity">
    <text evidence="6">Belongs to the protein kinase superfamily. CAMK Ser/Thr protein kinase family.</text>
</comment>
<evidence type="ECO:0000256" key="13">
    <source>
        <dbReference type="ARBA" id="ARBA00022723"/>
    </source>
</evidence>
<keyword evidence="24" id="KW-0966">Cell projection</keyword>
<dbReference type="Gene3D" id="3.30.200.20">
    <property type="entry name" value="Phosphorylase Kinase, domain 1"/>
    <property type="match status" value="1"/>
</dbReference>
<feature type="compositionally biased region" description="Basic and acidic residues" evidence="30">
    <location>
        <begin position="326"/>
        <end position="340"/>
    </location>
</feature>
<evidence type="ECO:0000259" key="32">
    <source>
        <dbReference type="PROSITE" id="PS50835"/>
    </source>
</evidence>
<dbReference type="FunFam" id="2.60.40.10:FF:000080">
    <property type="entry name" value="Myosin light chain kinase, smooth muscle"/>
    <property type="match status" value="3"/>
</dbReference>
<dbReference type="GO" id="GO:0005524">
    <property type="term" value="F:ATP binding"/>
    <property type="evidence" value="ECO:0007669"/>
    <property type="project" value="UniProtKB-UniRule"/>
</dbReference>
<dbReference type="SMART" id="SM00409">
    <property type="entry name" value="IG"/>
    <property type="match status" value="9"/>
</dbReference>
<evidence type="ECO:0000256" key="12">
    <source>
        <dbReference type="ARBA" id="ARBA00022679"/>
    </source>
</evidence>
<feature type="compositionally biased region" description="Basic and acidic residues" evidence="30">
    <location>
        <begin position="293"/>
        <end position="304"/>
    </location>
</feature>
<gene>
    <name evidence="34" type="ORF">HJG63_013792</name>
</gene>
<dbReference type="FunFam" id="2.60.40.10:FF:000580">
    <property type="entry name" value="Myosin light chain kinase, smooth muscle"/>
    <property type="match status" value="1"/>
</dbReference>
<dbReference type="GO" id="GO:0003779">
    <property type="term" value="F:actin binding"/>
    <property type="evidence" value="ECO:0007669"/>
    <property type="project" value="UniProtKB-KW"/>
</dbReference>
<keyword evidence="13" id="KW-0479">Metal-binding</keyword>
<evidence type="ECO:0000256" key="8">
    <source>
        <dbReference type="ARBA" id="ARBA00021842"/>
    </source>
</evidence>
<evidence type="ECO:0000256" key="19">
    <source>
        <dbReference type="ARBA" id="ARBA00022842"/>
    </source>
</evidence>
<dbReference type="Pfam" id="PF00069">
    <property type="entry name" value="Pkinase"/>
    <property type="match status" value="1"/>
</dbReference>
<dbReference type="InterPro" id="IPR003599">
    <property type="entry name" value="Ig_sub"/>
</dbReference>
<evidence type="ECO:0000313" key="34">
    <source>
        <dbReference type="EMBL" id="KAF6475312.1"/>
    </source>
</evidence>
<dbReference type="InterPro" id="IPR007110">
    <property type="entry name" value="Ig-like_dom"/>
</dbReference>
<dbReference type="Proteomes" id="UP000593571">
    <property type="component" value="Unassembled WGS sequence"/>
</dbReference>
<protein>
    <recommendedName>
        <fullName evidence="8">Myosin light chain kinase, smooth muscle</fullName>
        <ecNumber evidence="7">2.7.11.18</ecNumber>
    </recommendedName>
    <alternativeName>
        <fullName evidence="28">Kinase-related protein</fullName>
    </alternativeName>
    <alternativeName>
        <fullName evidence="26">Telokin</fullName>
    </alternativeName>
</protein>
<dbReference type="InterPro" id="IPR003598">
    <property type="entry name" value="Ig_sub2"/>
</dbReference>
<evidence type="ECO:0000256" key="26">
    <source>
        <dbReference type="ARBA" id="ARBA00030959"/>
    </source>
</evidence>
<dbReference type="GO" id="GO:0001725">
    <property type="term" value="C:stress fiber"/>
    <property type="evidence" value="ECO:0007669"/>
    <property type="project" value="UniProtKB-SubCell"/>
</dbReference>
<dbReference type="FunFam" id="1.10.510.10:FF:000175">
    <property type="entry name" value="Myosin light chain kinase, smooth muscle"/>
    <property type="match status" value="1"/>
</dbReference>
<dbReference type="InterPro" id="IPR008271">
    <property type="entry name" value="Ser/Thr_kinase_AS"/>
</dbReference>
<dbReference type="GO" id="GO:0004687">
    <property type="term" value="F:myosin light chain kinase activity"/>
    <property type="evidence" value="ECO:0007669"/>
    <property type="project" value="UniProtKB-EC"/>
</dbReference>
<feature type="compositionally biased region" description="Acidic residues" evidence="30">
    <location>
        <begin position="1536"/>
        <end position="1547"/>
    </location>
</feature>
<dbReference type="CDD" id="cd20978">
    <property type="entry name" value="IgI_4_hemolin-like"/>
    <property type="match status" value="1"/>
</dbReference>
<keyword evidence="23" id="KW-0206">Cytoskeleton</keyword>
<keyword evidence="16 34" id="KW-0418">Kinase</keyword>
<evidence type="ECO:0000256" key="11">
    <source>
        <dbReference type="ARBA" id="ARBA00022553"/>
    </source>
</evidence>
<evidence type="ECO:0000256" key="23">
    <source>
        <dbReference type="ARBA" id="ARBA00023212"/>
    </source>
</evidence>